<dbReference type="PANTHER" id="PTHR43719:SF28">
    <property type="entry name" value="PEROXIDE STRESS-ACTIVATED HISTIDINE KINASE MAK1-RELATED"/>
    <property type="match status" value="1"/>
</dbReference>
<feature type="domain" description="Histidine kinase" evidence="3">
    <location>
        <begin position="422"/>
        <end position="662"/>
    </location>
</feature>
<dbReference type="Gene3D" id="1.10.287.130">
    <property type="match status" value="1"/>
</dbReference>
<proteinExistence type="predicted"/>
<dbReference type="PANTHER" id="PTHR43719">
    <property type="entry name" value="TWO-COMPONENT HISTIDINE KINASE"/>
    <property type="match status" value="1"/>
</dbReference>
<accession>A0A1E7FFU7</accession>
<feature type="region of interest" description="Disordered" evidence="2">
    <location>
        <begin position="576"/>
        <end position="595"/>
    </location>
</feature>
<dbReference type="PROSITE" id="PS50109">
    <property type="entry name" value="HIS_KIN"/>
    <property type="match status" value="1"/>
</dbReference>
<keyword evidence="1" id="KW-0597">Phosphoprotein</keyword>
<dbReference type="InterPro" id="IPR036890">
    <property type="entry name" value="HATPase_C_sf"/>
</dbReference>
<reference evidence="4 5" key="1">
    <citation type="submission" date="2016-09" db="EMBL/GenBank/DDBJ databases">
        <title>Extensive genetic diversity and differential bi-allelic expression allows diatom success in the polar Southern Ocean.</title>
        <authorList>
            <consortium name="DOE Joint Genome Institute"/>
            <person name="Mock T."/>
            <person name="Otillar R.P."/>
            <person name="Strauss J."/>
            <person name="Dupont C."/>
            <person name="Frickenhaus S."/>
            <person name="Maumus F."/>
            <person name="Mcmullan M."/>
            <person name="Sanges R."/>
            <person name="Schmutz J."/>
            <person name="Toseland A."/>
            <person name="Valas R."/>
            <person name="Veluchamy A."/>
            <person name="Ward B.J."/>
            <person name="Allen A."/>
            <person name="Barry K."/>
            <person name="Falciatore A."/>
            <person name="Ferrante M."/>
            <person name="Fortunato A.E."/>
            <person name="Gloeckner G."/>
            <person name="Gruber A."/>
            <person name="Hipkin R."/>
            <person name="Janech M."/>
            <person name="Kroth P."/>
            <person name="Leese F."/>
            <person name="Lindquist E."/>
            <person name="Lyon B.R."/>
            <person name="Martin J."/>
            <person name="Mayer C."/>
            <person name="Parker M."/>
            <person name="Quesneville H."/>
            <person name="Raymond J."/>
            <person name="Uhlig C."/>
            <person name="Valentin K.U."/>
            <person name="Worden A.Z."/>
            <person name="Armbrust E.V."/>
            <person name="Bowler C."/>
            <person name="Green B."/>
            <person name="Moulton V."/>
            <person name="Van Oosterhout C."/>
            <person name="Grigoriev I."/>
        </authorList>
    </citation>
    <scope>NUCLEOTIDE SEQUENCE [LARGE SCALE GENOMIC DNA]</scope>
    <source>
        <strain evidence="4 5">CCMP1102</strain>
    </source>
</reference>
<organism evidence="4 5">
    <name type="scientific">Fragilariopsis cylindrus CCMP1102</name>
    <dbReference type="NCBI Taxonomy" id="635003"/>
    <lineage>
        <taxon>Eukaryota</taxon>
        <taxon>Sar</taxon>
        <taxon>Stramenopiles</taxon>
        <taxon>Ochrophyta</taxon>
        <taxon>Bacillariophyta</taxon>
        <taxon>Bacillariophyceae</taxon>
        <taxon>Bacillariophycidae</taxon>
        <taxon>Bacillariales</taxon>
        <taxon>Bacillariaceae</taxon>
        <taxon>Fragilariopsis</taxon>
    </lineage>
</organism>
<dbReference type="Proteomes" id="UP000095751">
    <property type="component" value="Unassembled WGS sequence"/>
</dbReference>
<dbReference type="InParanoid" id="A0A1E7FFU7"/>
<name>A0A1E7FFU7_9STRA</name>
<gene>
    <name evidence="4" type="ORF">FRACYDRAFT_239643</name>
</gene>
<keyword evidence="5" id="KW-1185">Reference proteome</keyword>
<dbReference type="InterPro" id="IPR050956">
    <property type="entry name" value="2C_system_His_kinase"/>
</dbReference>
<evidence type="ECO:0000313" key="4">
    <source>
        <dbReference type="EMBL" id="OEU17042.1"/>
    </source>
</evidence>
<protein>
    <recommendedName>
        <fullName evidence="3">Histidine kinase domain-containing protein</fullName>
    </recommendedName>
</protein>
<dbReference type="AlphaFoldDB" id="A0A1E7FFU7"/>
<dbReference type="SUPFAM" id="SSF55874">
    <property type="entry name" value="ATPase domain of HSP90 chaperone/DNA topoisomerase II/histidine kinase"/>
    <property type="match status" value="1"/>
</dbReference>
<dbReference type="Gene3D" id="3.30.565.10">
    <property type="entry name" value="Histidine kinase-like ATPase, C-terminal domain"/>
    <property type="match status" value="1"/>
</dbReference>
<sequence>MFHAQPFAYQLVADNFYYSSPIFNTSVLTHHAPTGYVHAEINSKSRAMLPPIEPIQMDNKIKLSSRIIRPSSMTIDGKKEVRVVALIDKICTSINVNEDGDALTHNETSDIADGWAVEGEHILTDGGVEDLESADLKQIEEYFKEYERKAAKFDNRREFEMIESFITDEKASGRKRRETARLLAAGEEVRISAEVAELKKYRFRQNNLADEQELHQKVSDAEKSHATRKMAIAKAAQFATSDCRKQFKRVRDFFQELHDTRKKKLHWQYERSLKIQSMLHRLRNTDPRVMALEQNTVERIFRKKESDMGEINMIQNLEEATYLERIISLLDDVQETKEGCSQCILSIANQPSKCVDERYNLRDAISHRMAMVERNQTLSTQTLQEAIEADVNTMQGAWVEHKRLEEEQKCIFAKAQALISAQVFHEVRNALSSVVAMSEMTASLQNDPTVTSETLASSVSEMLEQNKEVVNYSLNMLNNILDVSKIKSGSFETKDDFFDLQDLVNRATTMQLVKAQTRGVKMSFTPMLEPQIAYCDEDIVVRIITNFISNAVKFTTAGAVQPFVCLLESIDPSAQNKSTQLDDMKSREKTSGNDQHANLLKSGMKLVAVGVADTGPGLGRELLNIAEAGLFSSDGTELNSGAKNSGFGLHLAHQLASTFGSQ</sequence>
<dbReference type="KEGG" id="fcy:FRACYDRAFT_239643"/>
<feature type="compositionally biased region" description="Basic and acidic residues" evidence="2">
    <location>
        <begin position="580"/>
        <end position="591"/>
    </location>
</feature>
<dbReference type="EMBL" id="KV784358">
    <property type="protein sequence ID" value="OEU17042.1"/>
    <property type="molecule type" value="Genomic_DNA"/>
</dbReference>
<evidence type="ECO:0000256" key="2">
    <source>
        <dbReference type="SAM" id="MobiDB-lite"/>
    </source>
</evidence>
<dbReference type="InterPro" id="IPR005467">
    <property type="entry name" value="His_kinase_dom"/>
</dbReference>
<evidence type="ECO:0000313" key="5">
    <source>
        <dbReference type="Proteomes" id="UP000095751"/>
    </source>
</evidence>
<evidence type="ECO:0000259" key="3">
    <source>
        <dbReference type="PROSITE" id="PS50109"/>
    </source>
</evidence>
<evidence type="ECO:0000256" key="1">
    <source>
        <dbReference type="ARBA" id="ARBA00022553"/>
    </source>
</evidence>
<dbReference type="OrthoDB" id="2015534at2759"/>